<name>A0A9R0NRQ0_AMYMS</name>
<evidence type="ECO:0000313" key="2">
    <source>
        <dbReference type="EMBL" id="AEK39396.1"/>
    </source>
</evidence>
<evidence type="ECO:0000313" key="3">
    <source>
        <dbReference type="Proteomes" id="UP000006138"/>
    </source>
</evidence>
<feature type="transmembrane region" description="Helical" evidence="1">
    <location>
        <begin position="18"/>
        <end position="40"/>
    </location>
</feature>
<dbReference type="Proteomes" id="UP000006138">
    <property type="component" value="Chromosome"/>
</dbReference>
<protein>
    <recommendedName>
        <fullName evidence="4">Pentapeptide repeat-containing protein</fullName>
    </recommendedName>
</protein>
<dbReference type="EMBL" id="CP002896">
    <property type="protein sequence ID" value="AEK39396.1"/>
    <property type="molecule type" value="Genomic_DNA"/>
</dbReference>
<dbReference type="InterPro" id="IPR001646">
    <property type="entry name" value="5peptide_repeat"/>
</dbReference>
<dbReference type="KEGG" id="amn:RAM_04520"/>
<evidence type="ECO:0000256" key="1">
    <source>
        <dbReference type="SAM" id="Phobius"/>
    </source>
</evidence>
<gene>
    <name evidence="2" type="ordered locus">RAM_04520</name>
</gene>
<keyword evidence="1" id="KW-0812">Transmembrane</keyword>
<keyword evidence="1" id="KW-0472">Membrane</keyword>
<evidence type="ECO:0008006" key="4">
    <source>
        <dbReference type="Google" id="ProtNLM"/>
    </source>
</evidence>
<proteinExistence type="predicted"/>
<keyword evidence="3" id="KW-1185">Reference proteome</keyword>
<accession>A0A9R0NRQ0</accession>
<dbReference type="SUPFAM" id="SSF141571">
    <property type="entry name" value="Pentapeptide repeat-like"/>
    <property type="match status" value="1"/>
</dbReference>
<feature type="transmembrane region" description="Helical" evidence="1">
    <location>
        <begin position="52"/>
        <end position="72"/>
    </location>
</feature>
<organism evidence="2 3">
    <name type="scientific">Amycolatopsis mediterranei (strain S699)</name>
    <name type="common">Nocardia mediterranei</name>
    <dbReference type="NCBI Taxonomy" id="713604"/>
    <lineage>
        <taxon>Bacteria</taxon>
        <taxon>Bacillati</taxon>
        <taxon>Actinomycetota</taxon>
        <taxon>Actinomycetes</taxon>
        <taxon>Pseudonocardiales</taxon>
        <taxon>Pseudonocardiaceae</taxon>
        <taxon>Amycolatopsis</taxon>
    </lineage>
</organism>
<sequence>MTASTAPSEPVPVLKWRWIAVTAVAVAAVTGVLLWLFLAWSPRPDAPVRIDAVKTAFGVGAGAGGVFALWLATRRQRTLELQLAETTRVASVTERDLEERRVTELYTKAVEQLGSDKAPVRLGGLYALERLGQDNPKQRQTIVNVWCAYLRMPFKAPVVGLKGTAARDLEDDPEESELLVRLAVQELLKTHLSHDAAGYWPGMSIDLQRATLVDFRLSGCTLAAADFSRARFIGQLHICGTRFTRQAGFYGTEFRDIVNFDRSVFEEGAFFSRAHFTSNVRFTRIRSGGRFEFSRTVFVEGADFDGGEHQELDLTDAQFPEAG</sequence>
<dbReference type="Gene3D" id="2.160.20.80">
    <property type="entry name" value="E3 ubiquitin-protein ligase SopA"/>
    <property type="match status" value="1"/>
</dbReference>
<dbReference type="AlphaFoldDB" id="A0A9R0NRQ0"/>
<keyword evidence="1" id="KW-1133">Transmembrane helix</keyword>
<dbReference type="Pfam" id="PF00805">
    <property type="entry name" value="Pentapeptide"/>
    <property type="match status" value="1"/>
</dbReference>
<reference evidence="2 3" key="1">
    <citation type="journal article" date="2011" name="J. Bacteriol.">
        <title>Whole genome sequence of the rifamycin B-producing strain Amycolatopsis mediterranei S699.</title>
        <authorList>
            <person name="Verma M."/>
            <person name="Kaur J."/>
            <person name="Kumar M."/>
            <person name="Kumari K."/>
            <person name="Saxena A."/>
            <person name="Anand S."/>
            <person name="Nigam A."/>
            <person name="Ravi V."/>
            <person name="Raghuvanshi S."/>
            <person name="Khurana P."/>
            <person name="Tyagi A.K."/>
            <person name="Khurana J.P."/>
            <person name="Lal R."/>
        </authorList>
    </citation>
    <scope>NUCLEOTIDE SEQUENCE [LARGE SCALE GENOMIC DNA]</scope>
    <source>
        <strain evidence="2 3">S699</strain>
    </source>
</reference>
<dbReference type="Pfam" id="PF13576">
    <property type="entry name" value="Pentapeptide_3"/>
    <property type="match status" value="1"/>
</dbReference>